<keyword evidence="2" id="KW-0132">Cell division</keyword>
<keyword evidence="1" id="KW-1133">Transmembrane helix</keyword>
<dbReference type="EMBL" id="FNIN01000002">
    <property type="protein sequence ID" value="SDN49435.1"/>
    <property type="molecule type" value="Genomic_DNA"/>
</dbReference>
<dbReference type="GO" id="GO:0005886">
    <property type="term" value="C:plasma membrane"/>
    <property type="evidence" value="ECO:0007669"/>
    <property type="project" value="UniProtKB-SubCell"/>
</dbReference>
<gene>
    <name evidence="2" type="ORF">SAMN04488516_102300</name>
</gene>
<keyword evidence="3" id="KW-1185">Reference proteome</keyword>
<protein>
    <submittedName>
        <fullName evidence="2">Cell division protein FtsX</fullName>
    </submittedName>
</protein>
<dbReference type="PANTHER" id="PTHR47755:SF1">
    <property type="entry name" value="CELL DIVISION PROTEIN FTSX"/>
    <property type="match status" value="1"/>
</dbReference>
<evidence type="ECO:0000313" key="2">
    <source>
        <dbReference type="EMBL" id="SDN49435.1"/>
    </source>
</evidence>
<evidence type="ECO:0000256" key="1">
    <source>
        <dbReference type="SAM" id="Phobius"/>
    </source>
</evidence>
<dbReference type="STRING" id="206665.SAMN04488516_102300"/>
<keyword evidence="2" id="KW-0131">Cell cycle</keyword>
<evidence type="ECO:0000313" key="3">
    <source>
        <dbReference type="Proteomes" id="UP000199602"/>
    </source>
</evidence>
<feature type="transmembrane region" description="Helical" evidence="1">
    <location>
        <begin position="207"/>
        <end position="233"/>
    </location>
</feature>
<dbReference type="Proteomes" id="UP000199602">
    <property type="component" value="Unassembled WGS sequence"/>
</dbReference>
<proteinExistence type="predicted"/>
<dbReference type="AlphaFoldDB" id="A0A1H0BV00"/>
<dbReference type="PANTHER" id="PTHR47755">
    <property type="entry name" value="CELL DIVISION PROTEIN FTSX"/>
    <property type="match status" value="1"/>
</dbReference>
<name>A0A1H0BV00_9BACT</name>
<feature type="transmembrane region" description="Helical" evidence="1">
    <location>
        <begin position="162"/>
        <end position="186"/>
    </location>
</feature>
<feature type="transmembrane region" description="Helical" evidence="1">
    <location>
        <begin position="253"/>
        <end position="274"/>
    </location>
</feature>
<keyword evidence="1" id="KW-0472">Membrane</keyword>
<organism evidence="2 3">
    <name type="scientific">Desulfonauticus submarinus</name>
    <dbReference type="NCBI Taxonomy" id="206665"/>
    <lineage>
        <taxon>Bacteria</taxon>
        <taxon>Pseudomonadati</taxon>
        <taxon>Thermodesulfobacteriota</taxon>
        <taxon>Desulfovibrionia</taxon>
        <taxon>Desulfovibrionales</taxon>
        <taxon>Desulfonauticaceae</taxon>
        <taxon>Desulfonauticus</taxon>
    </lineage>
</organism>
<reference evidence="2 3" key="1">
    <citation type="submission" date="2016-10" db="EMBL/GenBank/DDBJ databases">
        <authorList>
            <person name="de Groot N.N."/>
        </authorList>
    </citation>
    <scope>NUCLEOTIDE SEQUENCE [LARGE SCALE GENOMIC DNA]</scope>
    <source>
        <strain evidence="2 3">DSM 15269</strain>
    </source>
</reference>
<keyword evidence="1" id="KW-0812">Transmembrane</keyword>
<sequence length="281" mass="32546">MQSTNIIFRENKGIIGFVFISSVFLLFLVVFTCTLFYNGKIFYEKANYININVIWQSYCRPSQISEAINKLIEDYNLIFVKNISREQIKEDLLKNIKVKDFLLTEIEFPVTTVFKLKYNAIHKQQVFNTLKKIESFPLVRGVVFSKTKISLLKNWQKIASTLILPVLLGLSIIVLVLIFLSLRLLLLDKREEIEILYLVGASDFYVLKPLILFSSTILVISCLTSSLLVYVSVNYLKKFFLWFGIDFVFLPPTYLTMLICALFFISILASLTAFKSFQNIK</sequence>
<dbReference type="InterPro" id="IPR004513">
    <property type="entry name" value="FtsX"/>
</dbReference>
<accession>A0A1H0BV00</accession>
<dbReference type="GO" id="GO:0051301">
    <property type="term" value="P:cell division"/>
    <property type="evidence" value="ECO:0007669"/>
    <property type="project" value="UniProtKB-KW"/>
</dbReference>
<feature type="transmembrane region" description="Helical" evidence="1">
    <location>
        <begin position="12"/>
        <end position="37"/>
    </location>
</feature>
<dbReference type="RefSeq" id="WP_092063696.1">
    <property type="nucleotide sequence ID" value="NZ_FNIN01000002.1"/>
</dbReference>